<keyword evidence="1" id="KW-0732">Signal</keyword>
<keyword evidence="3" id="KW-1185">Reference proteome</keyword>
<organism evidence="2 3">
    <name type="scientific">Natronocella acetinitrilica</name>
    <dbReference type="NCBI Taxonomy" id="414046"/>
    <lineage>
        <taxon>Bacteria</taxon>
        <taxon>Pseudomonadati</taxon>
        <taxon>Pseudomonadota</taxon>
        <taxon>Gammaproteobacteria</taxon>
        <taxon>Chromatiales</taxon>
        <taxon>Ectothiorhodospiraceae</taxon>
        <taxon>Natronocella</taxon>
    </lineage>
</organism>
<dbReference type="Proteomes" id="UP001205843">
    <property type="component" value="Unassembled WGS sequence"/>
</dbReference>
<accession>A0AAE3G2C7</accession>
<proteinExistence type="predicted"/>
<comment type="caution">
    <text evidence="2">The sequence shown here is derived from an EMBL/GenBank/DDBJ whole genome shotgun (WGS) entry which is preliminary data.</text>
</comment>
<protein>
    <submittedName>
        <fullName evidence="2">Uncharacterized protein</fullName>
    </submittedName>
</protein>
<dbReference type="EMBL" id="JALJXV010000003">
    <property type="protein sequence ID" value="MCP1674132.1"/>
    <property type="molecule type" value="Genomic_DNA"/>
</dbReference>
<name>A0AAE3G2C7_9GAMM</name>
<gene>
    <name evidence="2" type="ORF">J2T57_001234</name>
</gene>
<sequence>MPMRFPLVAVLATLLCTASPLVAKASEEGGAAADACFRIAIDDGVDPTLSFSGQGCLEGDRVAVVSSLAERHLRGRDLAPHGAGNARFVHEYFSEGHRVEVAALPEEGADAFLVRWRVMSRAATPRVRQIESGRMTQWSHRPVQREEVYRHLLRLERGSAITLAVGDASSGGERRIRIERR</sequence>
<evidence type="ECO:0000256" key="1">
    <source>
        <dbReference type="SAM" id="SignalP"/>
    </source>
</evidence>
<dbReference type="RefSeq" id="WP_253475808.1">
    <property type="nucleotide sequence ID" value="NZ_JALJXV010000003.1"/>
</dbReference>
<feature type="chain" id="PRO_5042028706" evidence="1">
    <location>
        <begin position="26"/>
        <end position="181"/>
    </location>
</feature>
<evidence type="ECO:0000313" key="3">
    <source>
        <dbReference type="Proteomes" id="UP001205843"/>
    </source>
</evidence>
<evidence type="ECO:0000313" key="2">
    <source>
        <dbReference type="EMBL" id="MCP1674132.1"/>
    </source>
</evidence>
<dbReference type="AlphaFoldDB" id="A0AAE3G2C7"/>
<feature type="signal peptide" evidence="1">
    <location>
        <begin position="1"/>
        <end position="25"/>
    </location>
</feature>
<reference evidence="2" key="1">
    <citation type="submission" date="2022-03" db="EMBL/GenBank/DDBJ databases">
        <title>Genomic Encyclopedia of Type Strains, Phase III (KMG-III): the genomes of soil and plant-associated and newly described type strains.</title>
        <authorList>
            <person name="Whitman W."/>
        </authorList>
    </citation>
    <scope>NUCLEOTIDE SEQUENCE</scope>
    <source>
        <strain evidence="2">ANL 6-2</strain>
    </source>
</reference>